<comment type="caution">
    <text evidence="2">The sequence shown here is derived from an EMBL/GenBank/DDBJ whole genome shotgun (WGS) entry which is preliminary data.</text>
</comment>
<evidence type="ECO:0000313" key="3">
    <source>
        <dbReference type="Proteomes" id="UP001066276"/>
    </source>
</evidence>
<evidence type="ECO:0000313" key="2">
    <source>
        <dbReference type="EMBL" id="KAJ1101754.1"/>
    </source>
</evidence>
<feature type="region of interest" description="Disordered" evidence="1">
    <location>
        <begin position="29"/>
        <end position="52"/>
    </location>
</feature>
<dbReference type="Proteomes" id="UP001066276">
    <property type="component" value="Chromosome 10"/>
</dbReference>
<evidence type="ECO:0000256" key="1">
    <source>
        <dbReference type="SAM" id="MobiDB-lite"/>
    </source>
</evidence>
<protein>
    <submittedName>
        <fullName evidence="2">Uncharacterized protein</fullName>
    </submittedName>
</protein>
<sequence length="93" mass="9942">MLLIPLEGEALSPPGRELRFDFLRPWAGTPPQVHDADPAAGSGQARARPHLTPPPLLRSRSFNFPAAIAAAGLLCPRAAFFKLLAAAGTSRFR</sequence>
<gene>
    <name evidence="2" type="ORF">NDU88_006818</name>
</gene>
<dbReference type="EMBL" id="JANPWB010000014">
    <property type="protein sequence ID" value="KAJ1101754.1"/>
    <property type="molecule type" value="Genomic_DNA"/>
</dbReference>
<accession>A0AAV7MF07</accession>
<dbReference type="AlphaFoldDB" id="A0AAV7MF07"/>
<reference evidence="2" key="1">
    <citation type="journal article" date="2022" name="bioRxiv">
        <title>Sequencing and chromosome-scale assembly of the giantPleurodeles waltlgenome.</title>
        <authorList>
            <person name="Brown T."/>
            <person name="Elewa A."/>
            <person name="Iarovenko S."/>
            <person name="Subramanian E."/>
            <person name="Araus A.J."/>
            <person name="Petzold A."/>
            <person name="Susuki M."/>
            <person name="Suzuki K.-i.T."/>
            <person name="Hayashi T."/>
            <person name="Toyoda A."/>
            <person name="Oliveira C."/>
            <person name="Osipova E."/>
            <person name="Leigh N.D."/>
            <person name="Simon A."/>
            <person name="Yun M.H."/>
        </authorList>
    </citation>
    <scope>NUCLEOTIDE SEQUENCE</scope>
    <source>
        <strain evidence="2">20211129_DDA</strain>
        <tissue evidence="2">Liver</tissue>
    </source>
</reference>
<proteinExistence type="predicted"/>
<organism evidence="2 3">
    <name type="scientific">Pleurodeles waltl</name>
    <name type="common">Iberian ribbed newt</name>
    <dbReference type="NCBI Taxonomy" id="8319"/>
    <lineage>
        <taxon>Eukaryota</taxon>
        <taxon>Metazoa</taxon>
        <taxon>Chordata</taxon>
        <taxon>Craniata</taxon>
        <taxon>Vertebrata</taxon>
        <taxon>Euteleostomi</taxon>
        <taxon>Amphibia</taxon>
        <taxon>Batrachia</taxon>
        <taxon>Caudata</taxon>
        <taxon>Salamandroidea</taxon>
        <taxon>Salamandridae</taxon>
        <taxon>Pleurodelinae</taxon>
        <taxon>Pleurodeles</taxon>
    </lineage>
</organism>
<keyword evidence="3" id="KW-1185">Reference proteome</keyword>
<name>A0AAV7MF07_PLEWA</name>